<dbReference type="EMBL" id="BARS01045495">
    <property type="protein sequence ID" value="GAG33388.1"/>
    <property type="molecule type" value="Genomic_DNA"/>
</dbReference>
<dbReference type="PANTHER" id="PTHR21666:SF270">
    <property type="entry name" value="MUREIN HYDROLASE ACTIVATOR ENVC"/>
    <property type="match status" value="1"/>
</dbReference>
<dbReference type="CDD" id="cd12797">
    <property type="entry name" value="M23_peptidase"/>
    <property type="match status" value="1"/>
</dbReference>
<organism evidence="2">
    <name type="scientific">marine sediment metagenome</name>
    <dbReference type="NCBI Taxonomy" id="412755"/>
    <lineage>
        <taxon>unclassified sequences</taxon>
        <taxon>metagenomes</taxon>
        <taxon>ecological metagenomes</taxon>
    </lineage>
</organism>
<dbReference type="InterPro" id="IPR050570">
    <property type="entry name" value="Cell_wall_metabolism_enzyme"/>
</dbReference>
<dbReference type="Gene3D" id="2.70.70.10">
    <property type="entry name" value="Glucose Permease (Domain IIA)"/>
    <property type="match status" value="1"/>
</dbReference>
<evidence type="ECO:0000313" key="2">
    <source>
        <dbReference type="EMBL" id="GAG33388.1"/>
    </source>
</evidence>
<name>X0X9N5_9ZZZZ</name>
<evidence type="ECO:0000259" key="1">
    <source>
        <dbReference type="Pfam" id="PF01551"/>
    </source>
</evidence>
<accession>X0X9N5</accession>
<dbReference type="Pfam" id="PF01551">
    <property type="entry name" value="Peptidase_M23"/>
    <property type="match status" value="1"/>
</dbReference>
<dbReference type="InterPro" id="IPR016047">
    <property type="entry name" value="M23ase_b-sheet_dom"/>
</dbReference>
<dbReference type="AlphaFoldDB" id="X0X9N5"/>
<dbReference type="GO" id="GO:0004222">
    <property type="term" value="F:metalloendopeptidase activity"/>
    <property type="evidence" value="ECO:0007669"/>
    <property type="project" value="TreeGrafter"/>
</dbReference>
<reference evidence="2" key="1">
    <citation type="journal article" date="2014" name="Front. Microbiol.">
        <title>High frequency of phylogenetically diverse reductive dehalogenase-homologous genes in deep subseafloor sedimentary metagenomes.</title>
        <authorList>
            <person name="Kawai M."/>
            <person name="Futagami T."/>
            <person name="Toyoda A."/>
            <person name="Takaki Y."/>
            <person name="Nishi S."/>
            <person name="Hori S."/>
            <person name="Arai W."/>
            <person name="Tsubouchi T."/>
            <person name="Morono Y."/>
            <person name="Uchiyama I."/>
            <person name="Ito T."/>
            <person name="Fujiyama A."/>
            <person name="Inagaki F."/>
            <person name="Takami H."/>
        </authorList>
    </citation>
    <scope>NUCLEOTIDE SEQUENCE</scope>
    <source>
        <strain evidence="2">Expedition CK06-06</strain>
    </source>
</reference>
<protein>
    <recommendedName>
        <fullName evidence="1">M23ase beta-sheet core domain-containing protein</fullName>
    </recommendedName>
</protein>
<proteinExistence type="predicted"/>
<dbReference type="InterPro" id="IPR011055">
    <property type="entry name" value="Dup_hybrid_motif"/>
</dbReference>
<feature type="non-terminal residue" evidence="2">
    <location>
        <position position="1"/>
    </location>
</feature>
<dbReference type="PANTHER" id="PTHR21666">
    <property type="entry name" value="PEPTIDASE-RELATED"/>
    <property type="match status" value="1"/>
</dbReference>
<gene>
    <name evidence="2" type="ORF">S01H1_68598</name>
</gene>
<comment type="caution">
    <text evidence="2">The sequence shown here is derived from an EMBL/GenBank/DDBJ whole genome shotgun (WGS) entry which is preliminary data.</text>
</comment>
<sequence>DREDLLDPDLIRDEYARVADVWSQVSARPLWEGPFALPLATDRITSYFGTRRSYNEGPVSSFHAGVDFGESEGLPIYAPAAGRVAFTDFLDVRGGSTLIDHGLGVYSGYWHQSQILVQPEQTVEAGDMIGFVGGSGLSTAPHLHWEVRVAGIAVDPIQWTEMAIP</sequence>
<dbReference type="SUPFAM" id="SSF51261">
    <property type="entry name" value="Duplicated hybrid motif"/>
    <property type="match status" value="1"/>
</dbReference>
<feature type="domain" description="M23ase beta-sheet core" evidence="1">
    <location>
        <begin position="62"/>
        <end position="156"/>
    </location>
</feature>